<dbReference type="EMBL" id="CP029543">
    <property type="protein sequence ID" value="AWV48581.1"/>
    <property type="molecule type" value="Genomic_DNA"/>
</dbReference>
<protein>
    <submittedName>
        <fullName evidence="2">Uncharacterized protein</fullName>
    </submittedName>
</protein>
<keyword evidence="1" id="KW-0472">Membrane</keyword>
<dbReference type="Proteomes" id="UP000249682">
    <property type="component" value="Chromosome"/>
</dbReference>
<dbReference type="AlphaFoldDB" id="A0AAD0KXV5"/>
<accession>A0AAD0KXV5</accession>
<feature type="transmembrane region" description="Helical" evidence="1">
    <location>
        <begin position="12"/>
        <end position="39"/>
    </location>
</feature>
<reference evidence="2 3" key="1">
    <citation type="submission" date="2018-05" db="EMBL/GenBank/DDBJ databases">
        <title>Evolution of small genomes with special reference to Mycobacterium leprae.</title>
        <authorList>
            <person name="Mohanty P.S."/>
            <person name="Bansal A.K."/>
            <person name="Gupta U.D."/>
            <person name="Naaz F."/>
            <person name="Dwivedi V.D."/>
            <person name="Singh H."/>
            <person name="Gupta G."/>
            <person name="Sharma S."/>
            <person name="Arora M."/>
        </authorList>
    </citation>
    <scope>NUCLEOTIDE SEQUENCE [LARGE SCALE GENOMIC DNA]</scope>
    <source>
        <strain evidence="2 3">MRHRU-235-G</strain>
    </source>
</reference>
<evidence type="ECO:0000256" key="1">
    <source>
        <dbReference type="SAM" id="Phobius"/>
    </source>
</evidence>
<name>A0AAD0KXV5_MYCLR</name>
<sequence>MPDTLAGCYGGWVDIVISHITDVFCGSLLLLVATVLIQVIHHRTIWTVIAILALLGLPQVARIARGVVFEMRASGLCSCSSSIGDKSMSNPAAGCPGQRLF</sequence>
<feature type="transmembrane region" description="Helical" evidence="1">
    <location>
        <begin position="45"/>
        <end position="64"/>
    </location>
</feature>
<organism evidence="2 3">
    <name type="scientific">Mycobacterium leprae</name>
    <dbReference type="NCBI Taxonomy" id="1769"/>
    <lineage>
        <taxon>Bacteria</taxon>
        <taxon>Bacillati</taxon>
        <taxon>Actinomycetota</taxon>
        <taxon>Actinomycetes</taxon>
        <taxon>Mycobacteriales</taxon>
        <taxon>Mycobacteriaceae</taxon>
        <taxon>Mycobacterium</taxon>
    </lineage>
</organism>
<evidence type="ECO:0000313" key="2">
    <source>
        <dbReference type="EMBL" id="AWV48581.1"/>
    </source>
</evidence>
<keyword evidence="1" id="KW-1133">Transmembrane helix</keyword>
<keyword evidence="1" id="KW-0812">Transmembrane</keyword>
<evidence type="ECO:0000313" key="3">
    <source>
        <dbReference type="Proteomes" id="UP000249682"/>
    </source>
</evidence>
<gene>
    <name evidence="2" type="ORF">DIJ64_12545</name>
</gene>
<proteinExistence type="predicted"/>